<dbReference type="GO" id="GO:0016787">
    <property type="term" value="F:hydrolase activity"/>
    <property type="evidence" value="ECO:0007669"/>
    <property type="project" value="UniProtKB-KW"/>
</dbReference>
<dbReference type="Gene3D" id="3.40.50.1820">
    <property type="entry name" value="alpha/beta hydrolase"/>
    <property type="match status" value="1"/>
</dbReference>
<dbReference type="EMBL" id="BMXV01000001">
    <property type="protein sequence ID" value="GGY62587.1"/>
    <property type="molecule type" value="Genomic_DNA"/>
</dbReference>
<feature type="domain" description="AB hydrolase-1" evidence="2">
    <location>
        <begin position="31"/>
        <end position="310"/>
    </location>
</feature>
<dbReference type="InterPro" id="IPR000639">
    <property type="entry name" value="Epox_hydrolase-like"/>
</dbReference>
<protein>
    <submittedName>
        <fullName evidence="3">Epoxide hydrolase</fullName>
    </submittedName>
</protein>
<dbReference type="PRINTS" id="PR00111">
    <property type="entry name" value="ABHYDROLASE"/>
</dbReference>
<dbReference type="RefSeq" id="WP_189572777.1">
    <property type="nucleotide sequence ID" value="NZ_BMXV01000001.1"/>
</dbReference>
<dbReference type="Pfam" id="PF00561">
    <property type="entry name" value="Abhydrolase_1"/>
    <property type="match status" value="1"/>
</dbReference>
<evidence type="ECO:0000256" key="1">
    <source>
        <dbReference type="ARBA" id="ARBA00022801"/>
    </source>
</evidence>
<keyword evidence="1 3" id="KW-0378">Hydrolase</keyword>
<reference evidence="4" key="1">
    <citation type="journal article" date="2019" name="Int. J. Syst. Evol. Microbiol.">
        <title>The Global Catalogue of Microorganisms (GCM) 10K type strain sequencing project: providing services to taxonomists for standard genome sequencing and annotation.</title>
        <authorList>
            <consortium name="The Broad Institute Genomics Platform"/>
            <consortium name="The Broad Institute Genome Sequencing Center for Infectious Disease"/>
            <person name="Wu L."/>
            <person name="Ma J."/>
        </authorList>
    </citation>
    <scope>NUCLEOTIDE SEQUENCE [LARGE SCALE GENOMIC DNA]</scope>
    <source>
        <strain evidence="4">KCTC 22280</strain>
    </source>
</reference>
<dbReference type="Proteomes" id="UP000601597">
    <property type="component" value="Unassembled WGS sequence"/>
</dbReference>
<organism evidence="3 4">
    <name type="scientific">Marinobacter zhanjiangensis</name>
    <dbReference type="NCBI Taxonomy" id="578215"/>
    <lineage>
        <taxon>Bacteria</taxon>
        <taxon>Pseudomonadati</taxon>
        <taxon>Pseudomonadota</taxon>
        <taxon>Gammaproteobacteria</taxon>
        <taxon>Pseudomonadales</taxon>
        <taxon>Marinobacteraceae</taxon>
        <taxon>Marinobacter</taxon>
    </lineage>
</organism>
<keyword evidence="4" id="KW-1185">Reference proteome</keyword>
<dbReference type="SUPFAM" id="SSF53474">
    <property type="entry name" value="alpha/beta-Hydrolases"/>
    <property type="match status" value="1"/>
</dbReference>
<evidence type="ECO:0000259" key="2">
    <source>
        <dbReference type="Pfam" id="PF00561"/>
    </source>
</evidence>
<dbReference type="PRINTS" id="PR00412">
    <property type="entry name" value="EPOXHYDRLASE"/>
</dbReference>
<dbReference type="InterPro" id="IPR000073">
    <property type="entry name" value="AB_hydrolase_1"/>
</dbReference>
<evidence type="ECO:0000313" key="4">
    <source>
        <dbReference type="Proteomes" id="UP000601597"/>
    </source>
</evidence>
<proteinExistence type="predicted"/>
<sequence length="334" mass="37670">MTGKHSVDNIRLEHVAIDGLNTRVATLGTGPAILLIHGWPECWYSWRSQMVALADAGYQAIAPDMPGFGETDPLPAMEDYNALRISEFLLALSNRFGGTPATIIAHDWGAINTWNFALQYPDAVQRLVILSVPLRPRTTIAPTKALRQQFGERFFYQLYFQAPGKAEAAFDNDPRAILERLYCSPETPREKPKLGKTLEGGGGWLERLGRPLQAPDWLTDADLDYVEQTFRRSGFAGGLNYYRNIDRNWELMAPYADHMVRCPTLFLAGTRDNALARADREELERMMAPRVPDLRMELLDDYGHWIQQEAPEAVNEAILNFLADTTPRADDGIF</sequence>
<accession>A0ABQ3AN68</accession>
<gene>
    <name evidence="3" type="primary">ephA</name>
    <name evidence="3" type="ORF">GCM10007071_06880</name>
</gene>
<name>A0ABQ3AN68_9GAMM</name>
<evidence type="ECO:0000313" key="3">
    <source>
        <dbReference type="EMBL" id="GGY62587.1"/>
    </source>
</evidence>
<dbReference type="PANTHER" id="PTHR43329">
    <property type="entry name" value="EPOXIDE HYDROLASE"/>
    <property type="match status" value="1"/>
</dbReference>
<comment type="caution">
    <text evidence="3">The sequence shown here is derived from an EMBL/GenBank/DDBJ whole genome shotgun (WGS) entry which is preliminary data.</text>
</comment>
<dbReference type="InterPro" id="IPR029058">
    <property type="entry name" value="AB_hydrolase_fold"/>
</dbReference>